<feature type="region of interest" description="Disordered" evidence="1">
    <location>
        <begin position="908"/>
        <end position="1094"/>
    </location>
</feature>
<dbReference type="STRING" id="436010.A0A166TW63"/>
<feature type="region of interest" description="Disordered" evidence="1">
    <location>
        <begin position="1137"/>
        <end position="1166"/>
    </location>
</feature>
<dbReference type="OrthoDB" id="3031777at2759"/>
<dbReference type="AlphaFoldDB" id="A0A166TW63"/>
<name>A0A166TW63_9AGAM</name>
<evidence type="ECO:0000313" key="3">
    <source>
        <dbReference type="Proteomes" id="UP000076532"/>
    </source>
</evidence>
<proteinExistence type="predicted"/>
<evidence type="ECO:0000313" key="2">
    <source>
        <dbReference type="EMBL" id="KZP31048.1"/>
    </source>
</evidence>
<evidence type="ECO:0000256" key="1">
    <source>
        <dbReference type="SAM" id="MobiDB-lite"/>
    </source>
</evidence>
<feature type="region of interest" description="Disordered" evidence="1">
    <location>
        <begin position="353"/>
        <end position="372"/>
    </location>
</feature>
<gene>
    <name evidence="2" type="ORF">FIBSPDRAFT_883743</name>
</gene>
<feature type="region of interest" description="Disordered" evidence="1">
    <location>
        <begin position="1"/>
        <end position="20"/>
    </location>
</feature>
<keyword evidence="3" id="KW-1185">Reference proteome</keyword>
<reference evidence="2 3" key="1">
    <citation type="journal article" date="2016" name="Mol. Biol. Evol.">
        <title>Comparative Genomics of Early-Diverging Mushroom-Forming Fungi Provides Insights into the Origins of Lignocellulose Decay Capabilities.</title>
        <authorList>
            <person name="Nagy L.G."/>
            <person name="Riley R."/>
            <person name="Tritt A."/>
            <person name="Adam C."/>
            <person name="Daum C."/>
            <person name="Floudas D."/>
            <person name="Sun H."/>
            <person name="Yadav J.S."/>
            <person name="Pangilinan J."/>
            <person name="Larsson K.H."/>
            <person name="Matsuura K."/>
            <person name="Barry K."/>
            <person name="Labutti K."/>
            <person name="Kuo R."/>
            <person name="Ohm R.A."/>
            <person name="Bhattacharya S.S."/>
            <person name="Shirouzu T."/>
            <person name="Yoshinaga Y."/>
            <person name="Martin F.M."/>
            <person name="Grigoriev I.V."/>
            <person name="Hibbett D.S."/>
        </authorList>
    </citation>
    <scope>NUCLEOTIDE SEQUENCE [LARGE SCALE GENOMIC DNA]</scope>
    <source>
        <strain evidence="2 3">CBS 109695</strain>
    </source>
</reference>
<protein>
    <submittedName>
        <fullName evidence="2">Uncharacterized protein</fullName>
    </submittedName>
</protein>
<dbReference type="EMBL" id="KV417491">
    <property type="protein sequence ID" value="KZP31048.1"/>
    <property type="molecule type" value="Genomic_DNA"/>
</dbReference>
<organism evidence="2 3">
    <name type="scientific">Athelia psychrophila</name>
    <dbReference type="NCBI Taxonomy" id="1759441"/>
    <lineage>
        <taxon>Eukaryota</taxon>
        <taxon>Fungi</taxon>
        <taxon>Dikarya</taxon>
        <taxon>Basidiomycota</taxon>
        <taxon>Agaricomycotina</taxon>
        <taxon>Agaricomycetes</taxon>
        <taxon>Agaricomycetidae</taxon>
        <taxon>Atheliales</taxon>
        <taxon>Atheliaceae</taxon>
        <taxon>Athelia</taxon>
    </lineage>
</organism>
<feature type="compositionally biased region" description="Basic and acidic residues" evidence="1">
    <location>
        <begin position="1137"/>
        <end position="1153"/>
    </location>
</feature>
<sequence length="1166" mass="129678">MAHFMKKEGPHASLRPTHAAKRSLEEAVEIFLKRDGLISETDPVFPNGFPPAKLPPFEFLSQQVGFGCGHCSYGALTERSVRDHHKGDHTETISTLPAHDMAPSLPAVIVKNAVIQQFFGQGYASHHFQVHLELSGVQQESDFNLWFQSLPNHRPDEPSETTQVHNDPRLRDQSPFLTRTQWPAHIQPYSTRHLTERAELPRPSEPQSYKGLRLLAAKYLRAVSALEISTHPAPLSKLNSWKSKPFSLLTSSKAVNGYASIIARAVIYCLRDCRSSGMSQSGTASPAAGTASLAEDLLSSTSIDYADDDEIGAMDEFMEATMELVEKFEEDGDNIFAFDVEHQEGDGLILDTDDGPASGPTAHKDQPTADPQLDSSALVYPVLYSTMQRKALQDLQSTLEAGESTEVDILAAFHKVSISLFTSQVEQAEFRRLHLPIESFILCFNLYGDGSFRRPEGIASNLSILQYWAQFSVVYEGIHIQKSLDRTVDKYCRWLSSDQRIIWISVKGTISMPRTLFLTEHGSDFEFDGQSCSVTRISAMLVDVWQQATDILQKKLLFGLSDRDLNISLDWDRIVDPLADDRLGQGFLANPDFSHEVDVMLAFMTKAEAFSGHFYSRVGSTIVFHPSKCQEYLDYIRQFKELIYVLLHWLSGMAKRGSEERLFKLCNTAERFRNIFWMLKRLAFVGNYSKTSALTGADRITLHGPPPALSDLILRFGSLIAGLEHFFVGVCHPGRNQMYKSYFYTSNGLLWPENRCTQILQATSKKHLGLSLGLAAIRQLMPAIAEHYELGIKSTAHSVLHFQEGHGAKIGGERYAIVHGTHPGLTSALVRDTFAFLDSWYALLGFSGSAPGKMNEEDMYNATFGKEVYVRESALVKEVKELRRLLLDSVSSGSNIPQARLSNLFQLQPPQDLSRRPVQSVFPKEADSDADLGEDDRSASHGDNSGDFGGVHAYPSQSGVANRVASSSTHSGLFPAGKADSLPRPVGIQPEFEQSGMSSGQDRTAQALDRSTYTNLGRKRKTREWQGNELNDGDLVITGQADEPSGKRLHLGSPAPASSNSRFDEESCSEYEPIRYQAASRPAKGAQSLPETPNTMEVKYRIDRKNLGKAKFQKTGAGDYECLCGLKFAGRTEVDRHLNPRDGEDALDLETHKPANFTNRYKRPTK</sequence>
<accession>A0A166TW63</accession>
<dbReference type="Proteomes" id="UP000076532">
    <property type="component" value="Unassembled WGS sequence"/>
</dbReference>
<feature type="compositionally biased region" description="Basic and acidic residues" evidence="1">
    <location>
        <begin position="1"/>
        <end position="10"/>
    </location>
</feature>
<feature type="compositionally biased region" description="Polar residues" evidence="1">
    <location>
        <begin position="955"/>
        <end position="971"/>
    </location>
</feature>
<feature type="compositionally biased region" description="Polar residues" evidence="1">
    <location>
        <begin position="995"/>
        <end position="1015"/>
    </location>
</feature>